<gene>
    <name evidence="1" type="ordered locus">SNE_A04830</name>
</gene>
<protein>
    <submittedName>
        <fullName evidence="1">Uncharacterized protein</fullName>
    </submittedName>
</protein>
<name>F8L4Q3_SIMNZ</name>
<proteinExistence type="predicted"/>
<reference evidence="1 2" key="2">
    <citation type="journal article" date="2011" name="Mol. Biol. Evol.">
        <title>Unity in variety--the pan-genome of the Chlamydiae.</title>
        <authorList>
            <person name="Collingro A."/>
            <person name="Tischler P."/>
            <person name="Weinmaier T."/>
            <person name="Penz T."/>
            <person name="Heinz E."/>
            <person name="Brunham R.C."/>
            <person name="Read T.D."/>
            <person name="Bavoil P.M."/>
            <person name="Sachse K."/>
            <person name="Kahane S."/>
            <person name="Friedman M.G."/>
            <person name="Rattei T."/>
            <person name="Myers G.S."/>
            <person name="Horn M."/>
        </authorList>
    </citation>
    <scope>NUCLEOTIDE SEQUENCE [LARGE SCALE GENOMIC DNA]</scope>
    <source>
        <strain evidence="2">ATCC VR-1471 / Z</strain>
    </source>
</reference>
<dbReference type="EMBL" id="FR872582">
    <property type="protein sequence ID" value="CCB88360.1"/>
    <property type="molecule type" value="Genomic_DNA"/>
</dbReference>
<dbReference type="AlphaFoldDB" id="F8L4Q3"/>
<dbReference type="HOGENOM" id="CLU_3140700_0_0_0"/>
<evidence type="ECO:0000313" key="1">
    <source>
        <dbReference type="EMBL" id="CCB88360.1"/>
    </source>
</evidence>
<accession>F8L4Q3</accession>
<dbReference type="Proteomes" id="UP000000496">
    <property type="component" value="Chromosome gsn.131"/>
</dbReference>
<organism evidence="1 2">
    <name type="scientific">Simkania negevensis (strain ATCC VR-1471 / DSM 27360 / Z)</name>
    <dbReference type="NCBI Taxonomy" id="331113"/>
    <lineage>
        <taxon>Bacteria</taxon>
        <taxon>Pseudomonadati</taxon>
        <taxon>Chlamydiota</taxon>
        <taxon>Chlamydiia</taxon>
        <taxon>Parachlamydiales</taxon>
        <taxon>Simkaniaceae</taxon>
        <taxon>Simkania</taxon>
    </lineage>
</organism>
<evidence type="ECO:0000313" key="2">
    <source>
        <dbReference type="Proteomes" id="UP000000496"/>
    </source>
</evidence>
<dbReference type="KEGG" id="sng:SNE_A04830"/>
<keyword evidence="2" id="KW-1185">Reference proteome</keyword>
<sequence length="49" mass="6198">MSEINLEFRYIVKYDFIFYEWHMSWLYDYKANQDADHRKKMALSKIKKC</sequence>
<reference key="1">
    <citation type="journal article" date="2011" name="Mol. Biol. Evol.">
        <title>Unity in variety -- the pan-genome of the Chlamydiae.</title>
        <authorList>
            <person name="Collingro A."/>
            <person name="Tischler P."/>
            <person name="Weinmaier T."/>
            <person name="Penz T."/>
            <person name="Heinz E."/>
            <person name="Brunham R.C."/>
            <person name="Read T.D."/>
            <person name="Bavoil P.M."/>
            <person name="Sachse K."/>
            <person name="Kahane S."/>
            <person name="Friedman M.G."/>
            <person name="Rattei T."/>
            <person name="Myers G.S.A."/>
            <person name="Horn M."/>
        </authorList>
    </citation>
    <scope>NUCLEOTIDE SEQUENCE</scope>
    <source>
        <strain>Z</strain>
    </source>
</reference>